<keyword evidence="1" id="KW-0732">Signal</keyword>
<evidence type="ECO:0000313" key="4">
    <source>
        <dbReference type="Proteomes" id="UP000094776"/>
    </source>
</evidence>
<feature type="chain" id="PRO_5008567440" description="YtkA-like domain-containing protein" evidence="1">
    <location>
        <begin position="37"/>
        <end position="147"/>
    </location>
</feature>
<evidence type="ECO:0000256" key="1">
    <source>
        <dbReference type="SAM" id="SignalP"/>
    </source>
</evidence>
<protein>
    <recommendedName>
        <fullName evidence="2">YtkA-like domain-containing protein</fullName>
    </recommendedName>
</protein>
<dbReference type="RefSeq" id="WP_069269561.1">
    <property type="nucleotide sequence ID" value="NZ_CP013442.1"/>
</dbReference>
<feature type="domain" description="YtkA-like" evidence="2">
    <location>
        <begin position="62"/>
        <end position="119"/>
    </location>
</feature>
<dbReference type="EMBL" id="CP013442">
    <property type="protein sequence ID" value="AOK14787.1"/>
    <property type="molecule type" value="Genomic_DNA"/>
</dbReference>
<name>A0A1B4PLJ0_BURCE</name>
<dbReference type="Pfam" id="PF13115">
    <property type="entry name" value="YtkA"/>
    <property type="match status" value="1"/>
</dbReference>
<gene>
    <name evidence="3" type="ORF">WT26_01695</name>
</gene>
<organism evidence="3 4">
    <name type="scientific">Burkholderia cepacia</name>
    <name type="common">Pseudomonas cepacia</name>
    <dbReference type="NCBI Taxonomy" id="292"/>
    <lineage>
        <taxon>Bacteria</taxon>
        <taxon>Pseudomonadati</taxon>
        <taxon>Pseudomonadota</taxon>
        <taxon>Betaproteobacteria</taxon>
        <taxon>Burkholderiales</taxon>
        <taxon>Burkholderiaceae</taxon>
        <taxon>Burkholderia</taxon>
        <taxon>Burkholderia cepacia complex</taxon>
    </lineage>
</organism>
<dbReference type="Proteomes" id="UP000094776">
    <property type="component" value="Chromosome 3"/>
</dbReference>
<evidence type="ECO:0000259" key="2">
    <source>
        <dbReference type="Pfam" id="PF13115"/>
    </source>
</evidence>
<accession>A0A1B4PLJ0</accession>
<evidence type="ECO:0000313" key="3">
    <source>
        <dbReference type="EMBL" id="AOK14787.1"/>
    </source>
</evidence>
<feature type="signal peptide" evidence="1">
    <location>
        <begin position="1"/>
        <end position="36"/>
    </location>
</feature>
<proteinExistence type="predicted"/>
<dbReference type="AlphaFoldDB" id="A0A1B4PLJ0"/>
<sequence>MTLPHFHLAAARWPLRRARALATIVVLAAALPAAHAAAPDARIACKPAGAASAYDCAIDLADPRTHAPVDGARFTVTADMPSMPMAHNITPVDAMPDGQPGRYRARLALEMDGVWLVKLTFSAPVRDRVVRKLRFDGGSGGSGGSAG</sequence>
<dbReference type="InterPro" id="IPR032693">
    <property type="entry name" value="YtkA-like_dom"/>
</dbReference>
<reference evidence="3 4" key="1">
    <citation type="submission" date="2015-12" db="EMBL/GenBank/DDBJ databases">
        <title>Diversity of Burkholderia near neighbor genomes.</title>
        <authorList>
            <person name="Sahl J."/>
            <person name="Wagner D."/>
            <person name="Keim P."/>
        </authorList>
    </citation>
    <scope>NUCLEOTIDE SEQUENCE [LARGE SCALE GENOMIC DNA]</scope>
    <source>
        <strain evidence="3 4">MSMB1184WGS</strain>
    </source>
</reference>